<feature type="compositionally biased region" description="Low complexity" evidence="1">
    <location>
        <begin position="164"/>
        <end position="173"/>
    </location>
</feature>
<dbReference type="AlphaFoldDB" id="A0A7Y9F3U5"/>
<protein>
    <recommendedName>
        <fullName evidence="6">Gram-positive cocci surface proteins LPxTG domain-containing protein</fullName>
    </recommendedName>
</protein>
<gene>
    <name evidence="4" type="ORF">BKA08_002458</name>
</gene>
<feature type="region of interest" description="Disordered" evidence="1">
    <location>
        <begin position="141"/>
        <end position="287"/>
    </location>
</feature>
<feature type="compositionally biased region" description="Gly residues" evidence="1">
    <location>
        <begin position="174"/>
        <end position="197"/>
    </location>
</feature>
<feature type="signal peptide" evidence="3">
    <location>
        <begin position="1"/>
        <end position="35"/>
    </location>
</feature>
<sequence length="315" mass="30766">MSLRRSRTGSVLLSAVVALGAATAGLVAAPPTASAATCSDAGGVSVVVDFKGLGGGQQTGCVTGEGGSSAAAIFSAAGVSLTRARRQQGFVCRVQDVPADDPCVNASPADAYWSLWWSDGSSGSWSYSSLGVDQLEIPEGGSVGFAWDDQSGQVQPGTAPPTKPAAAPSPSSSGGSGGSGGSGSTGSTSGGSSGSSGTGSTTPATPAPSGGSASAGAAVEDEATTGAEQQGRKRTKQDKDATGRSKAGRDEEPEEPGESAGADDQDTVVDLDDTEPVAVPATDSDGLPTWVAPAVLALLGLGLAGVAVVRRRRRL</sequence>
<dbReference type="InterPro" id="IPR006311">
    <property type="entry name" value="TAT_signal"/>
</dbReference>
<dbReference type="Proteomes" id="UP000516957">
    <property type="component" value="Unassembled WGS sequence"/>
</dbReference>
<feature type="compositionally biased region" description="Low complexity" evidence="1">
    <location>
        <begin position="198"/>
        <end position="218"/>
    </location>
</feature>
<evidence type="ECO:0008006" key="6">
    <source>
        <dbReference type="Google" id="ProtNLM"/>
    </source>
</evidence>
<evidence type="ECO:0000256" key="3">
    <source>
        <dbReference type="SAM" id="SignalP"/>
    </source>
</evidence>
<organism evidence="4 5">
    <name type="scientific">Nocardioides marinisabuli</name>
    <dbReference type="NCBI Taxonomy" id="419476"/>
    <lineage>
        <taxon>Bacteria</taxon>
        <taxon>Bacillati</taxon>
        <taxon>Actinomycetota</taxon>
        <taxon>Actinomycetes</taxon>
        <taxon>Propionibacteriales</taxon>
        <taxon>Nocardioidaceae</taxon>
        <taxon>Nocardioides</taxon>
    </lineage>
</organism>
<keyword evidence="3" id="KW-0732">Signal</keyword>
<comment type="caution">
    <text evidence="4">The sequence shown here is derived from an EMBL/GenBank/DDBJ whole genome shotgun (WGS) entry which is preliminary data.</text>
</comment>
<feature type="chain" id="PRO_5030570479" description="Gram-positive cocci surface proteins LPxTG domain-containing protein" evidence="3">
    <location>
        <begin position="36"/>
        <end position="315"/>
    </location>
</feature>
<name>A0A7Y9F3U5_9ACTN</name>
<dbReference type="PROSITE" id="PS51318">
    <property type="entry name" value="TAT"/>
    <property type="match status" value="1"/>
</dbReference>
<feature type="compositionally biased region" description="Basic and acidic residues" evidence="1">
    <location>
        <begin position="237"/>
        <end position="250"/>
    </location>
</feature>
<reference evidence="4 5" key="1">
    <citation type="submission" date="2020-07" db="EMBL/GenBank/DDBJ databases">
        <title>Sequencing the genomes of 1000 actinobacteria strains.</title>
        <authorList>
            <person name="Klenk H.-P."/>
        </authorList>
    </citation>
    <scope>NUCLEOTIDE SEQUENCE [LARGE SCALE GENOMIC DNA]</scope>
    <source>
        <strain evidence="4 5">DSM 18965</strain>
    </source>
</reference>
<keyword evidence="2" id="KW-0812">Transmembrane</keyword>
<keyword evidence="2" id="KW-1133">Transmembrane helix</keyword>
<evidence type="ECO:0000313" key="5">
    <source>
        <dbReference type="Proteomes" id="UP000516957"/>
    </source>
</evidence>
<proteinExistence type="predicted"/>
<evidence type="ECO:0000313" key="4">
    <source>
        <dbReference type="EMBL" id="NYD58220.1"/>
    </source>
</evidence>
<keyword evidence="2" id="KW-0472">Membrane</keyword>
<feature type="transmembrane region" description="Helical" evidence="2">
    <location>
        <begin position="290"/>
        <end position="309"/>
    </location>
</feature>
<evidence type="ECO:0000256" key="2">
    <source>
        <dbReference type="SAM" id="Phobius"/>
    </source>
</evidence>
<keyword evidence="5" id="KW-1185">Reference proteome</keyword>
<evidence type="ECO:0000256" key="1">
    <source>
        <dbReference type="SAM" id="MobiDB-lite"/>
    </source>
</evidence>
<feature type="compositionally biased region" description="Acidic residues" evidence="1">
    <location>
        <begin position="251"/>
        <end position="275"/>
    </location>
</feature>
<accession>A0A7Y9F3U5</accession>
<dbReference type="RefSeq" id="WP_179615871.1">
    <property type="nucleotide sequence ID" value="NZ_CP059163.1"/>
</dbReference>
<dbReference type="EMBL" id="JACCBE010000001">
    <property type="protein sequence ID" value="NYD58220.1"/>
    <property type="molecule type" value="Genomic_DNA"/>
</dbReference>